<dbReference type="PANTHER" id="PTHR36449">
    <property type="entry name" value="ACETYLTRANSFERASE-RELATED"/>
    <property type="match status" value="1"/>
</dbReference>
<evidence type="ECO:0000313" key="3">
    <source>
        <dbReference type="EMBL" id="SIQ31938.1"/>
    </source>
</evidence>
<accession>A0A1N6RT00</accession>
<gene>
    <name evidence="3" type="ORF">SAMN05421834_10394</name>
</gene>
<evidence type="ECO:0000256" key="2">
    <source>
        <dbReference type="ARBA" id="ARBA00023315"/>
    </source>
</evidence>
<dbReference type="EMBL" id="FTNC01000003">
    <property type="protein sequence ID" value="SIQ31938.1"/>
    <property type="molecule type" value="Genomic_DNA"/>
</dbReference>
<protein>
    <submittedName>
        <fullName evidence="3">Uncharacterized protein</fullName>
    </submittedName>
</protein>
<dbReference type="AlphaFoldDB" id="A0A1N6RT00"/>
<dbReference type="Proteomes" id="UP000185669">
    <property type="component" value="Unassembled WGS sequence"/>
</dbReference>
<sequence>MEDAVSNFFCEKNLDVENFLRENAINREKRDLTRTYLIIDQNKFESDNEINIVAYFSIALKTLIIPQTLSNSKIKKIDGFSKDAKESIVYLIGQLARNDDYNTEAITGAEILARALNIISDIKDKIGGKVVLVECEDQQKVIDFNLENDFERLPEHSENELINAIKEIIASEEEITSPIINAINEIIAIHDEKRISDYVKFIKFI</sequence>
<reference evidence="4" key="1">
    <citation type="submission" date="2017-01" db="EMBL/GenBank/DDBJ databases">
        <authorList>
            <person name="Varghese N."/>
            <person name="Submissions S."/>
        </authorList>
    </citation>
    <scope>NUCLEOTIDE SEQUENCE [LARGE SCALE GENOMIC DNA]</scope>
    <source>
        <strain evidence="4">ATCC 700103</strain>
    </source>
</reference>
<dbReference type="STRING" id="56779.SAMN05421834_10394"/>
<dbReference type="PANTHER" id="PTHR36449:SF1">
    <property type="entry name" value="ACETYLTRANSFERASE"/>
    <property type="match status" value="1"/>
</dbReference>
<dbReference type="RefSeq" id="WP_076543950.1">
    <property type="nucleotide sequence ID" value="NZ_FTNC01000003.1"/>
</dbReference>
<dbReference type="Gene3D" id="3.40.630.30">
    <property type="match status" value="1"/>
</dbReference>
<dbReference type="OrthoDB" id="9802211at2"/>
<name>A0A1N6RT00_9FIRM</name>
<keyword evidence="4" id="KW-1185">Reference proteome</keyword>
<dbReference type="GO" id="GO:0016746">
    <property type="term" value="F:acyltransferase activity"/>
    <property type="evidence" value="ECO:0007669"/>
    <property type="project" value="UniProtKB-KW"/>
</dbReference>
<proteinExistence type="predicted"/>
<organism evidence="3 4">
    <name type="scientific">Halanaerobium kushneri</name>
    <dbReference type="NCBI Taxonomy" id="56779"/>
    <lineage>
        <taxon>Bacteria</taxon>
        <taxon>Bacillati</taxon>
        <taxon>Bacillota</taxon>
        <taxon>Clostridia</taxon>
        <taxon>Halanaerobiales</taxon>
        <taxon>Halanaerobiaceae</taxon>
        <taxon>Halanaerobium</taxon>
    </lineage>
</organism>
<evidence type="ECO:0000313" key="4">
    <source>
        <dbReference type="Proteomes" id="UP000185669"/>
    </source>
</evidence>
<keyword evidence="1" id="KW-0808">Transferase</keyword>
<keyword evidence="2" id="KW-0012">Acyltransferase</keyword>
<evidence type="ECO:0000256" key="1">
    <source>
        <dbReference type="ARBA" id="ARBA00022679"/>
    </source>
</evidence>